<evidence type="ECO:0000256" key="1">
    <source>
        <dbReference type="ARBA" id="ARBA00006354"/>
    </source>
</evidence>
<dbReference type="Pfam" id="PF13541">
    <property type="entry name" value="ChlI"/>
    <property type="match status" value="1"/>
</dbReference>
<dbReference type="InterPro" id="IPR020568">
    <property type="entry name" value="Ribosomal_Su5_D2-typ_SF"/>
</dbReference>
<name>A0A235B2G1_9BACL</name>
<dbReference type="PANTHER" id="PTHR32039:SF7">
    <property type="entry name" value="COMPETENCE PROTEIN COMM"/>
    <property type="match status" value="1"/>
</dbReference>
<organism evidence="3 4">
    <name type="scientific">Paludifilum halophilum</name>
    <dbReference type="NCBI Taxonomy" id="1642702"/>
    <lineage>
        <taxon>Bacteria</taxon>
        <taxon>Bacillati</taxon>
        <taxon>Bacillota</taxon>
        <taxon>Bacilli</taxon>
        <taxon>Bacillales</taxon>
        <taxon>Thermoactinomycetaceae</taxon>
        <taxon>Paludifilum</taxon>
    </lineage>
</organism>
<dbReference type="GO" id="GO:0005524">
    <property type="term" value="F:ATP binding"/>
    <property type="evidence" value="ECO:0007669"/>
    <property type="project" value="InterPro"/>
</dbReference>
<comment type="similarity">
    <text evidence="1">Belongs to the Mg-chelatase subunits D/I family. ComM subfamily.</text>
</comment>
<dbReference type="NCBIfam" id="TIGR00368">
    <property type="entry name" value="YifB family Mg chelatase-like AAA ATPase"/>
    <property type="match status" value="1"/>
</dbReference>
<feature type="domain" description="AAA+ ATPase" evidence="2">
    <location>
        <begin position="212"/>
        <end position="396"/>
    </location>
</feature>
<dbReference type="InterPro" id="IPR025158">
    <property type="entry name" value="Mg_chelat-rel_C"/>
</dbReference>
<dbReference type="RefSeq" id="WP_094265686.1">
    <property type="nucleotide sequence ID" value="NZ_NOWF01000012.1"/>
</dbReference>
<dbReference type="SUPFAM" id="SSF54211">
    <property type="entry name" value="Ribosomal protein S5 domain 2-like"/>
    <property type="match status" value="1"/>
</dbReference>
<dbReference type="Proteomes" id="UP000215459">
    <property type="component" value="Unassembled WGS sequence"/>
</dbReference>
<evidence type="ECO:0000313" key="4">
    <source>
        <dbReference type="Proteomes" id="UP000215459"/>
    </source>
</evidence>
<dbReference type="Pfam" id="PF01078">
    <property type="entry name" value="Mg_chelatase"/>
    <property type="match status" value="1"/>
</dbReference>
<dbReference type="EMBL" id="NOWF01000012">
    <property type="protein sequence ID" value="OYD06464.1"/>
    <property type="molecule type" value="Genomic_DNA"/>
</dbReference>
<dbReference type="AlphaFoldDB" id="A0A235B2G1"/>
<dbReference type="OrthoDB" id="9813147at2"/>
<reference evidence="3 4" key="1">
    <citation type="submission" date="2017-07" db="EMBL/GenBank/DDBJ databases">
        <title>The genome sequence of Paludifilum halophilum highlights mechanisms for microbial adaptation to high salt environemnts.</title>
        <authorList>
            <person name="Belbahri L."/>
        </authorList>
    </citation>
    <scope>NUCLEOTIDE SEQUENCE [LARGE SCALE GENOMIC DNA]</scope>
    <source>
        <strain evidence="3 4">DSM 102817</strain>
    </source>
</reference>
<dbReference type="Pfam" id="PF13335">
    <property type="entry name" value="Mg_chelatase_C"/>
    <property type="match status" value="1"/>
</dbReference>
<dbReference type="SUPFAM" id="SSF52540">
    <property type="entry name" value="P-loop containing nucleoside triphosphate hydrolases"/>
    <property type="match status" value="1"/>
</dbReference>
<gene>
    <name evidence="3" type="ORF">CHM34_16360</name>
</gene>
<dbReference type="InterPro" id="IPR004482">
    <property type="entry name" value="Mg_chelat-rel"/>
</dbReference>
<protein>
    <submittedName>
        <fullName evidence="3">Magnesium chelatase</fullName>
    </submittedName>
</protein>
<dbReference type="InterPro" id="IPR014721">
    <property type="entry name" value="Ribsml_uS5_D2-typ_fold_subgr"/>
</dbReference>
<proteinExistence type="inferred from homology"/>
<dbReference type="InterPro" id="IPR045006">
    <property type="entry name" value="CHLI-like"/>
</dbReference>
<accession>A0A235B2G1</accession>
<dbReference type="PANTHER" id="PTHR32039">
    <property type="entry name" value="MAGNESIUM-CHELATASE SUBUNIT CHLI"/>
    <property type="match status" value="1"/>
</dbReference>
<comment type="caution">
    <text evidence="3">The sequence shown here is derived from an EMBL/GenBank/DDBJ whole genome shotgun (WGS) entry which is preliminary data.</text>
</comment>
<dbReference type="InterPro" id="IPR003593">
    <property type="entry name" value="AAA+_ATPase"/>
</dbReference>
<dbReference type="SMART" id="SM00382">
    <property type="entry name" value="AAA"/>
    <property type="match status" value="1"/>
</dbReference>
<evidence type="ECO:0000259" key="2">
    <source>
        <dbReference type="SMART" id="SM00382"/>
    </source>
</evidence>
<dbReference type="Gene3D" id="3.30.230.10">
    <property type="match status" value="1"/>
</dbReference>
<evidence type="ECO:0000313" key="3">
    <source>
        <dbReference type="EMBL" id="OYD06464.1"/>
    </source>
</evidence>
<sequence length="510" mass="56096">MYAKLYSSSVLGIDGYIVEVEVDISNGLPVFDVVGLPDSAVRESRERVRAAVKNSGSQFPLQRITTNLAPADLKKEGSSFDLAIAVGVLAASGQVSPDRTEGILFLGELALDGTLRSLNGVLSMAMAGKEAGFRRLFLPAANAEEARLVEGIQVIPVCTLQEAVALLNDEEPPSAAEEEGSPIPEVEQALEDFADVQGQAHVKRAMEVAAAGMHNLLLIGPPGSGKTMLARRLPSILPEMTMQESLEVTKICSTAGQLSHRGKLVSHRPFRSPHHTISQPGLIGGGVIPKPGEVSLAHRGVLFLDEMPEFSKKALEVLRQPLEDREVTLSRARAVITFPSEFMLIGSMNPCPCGYFGYEEDRACTCTPHQIRRYRSKLSGPLLDRIDIHVEVPRVDYQTLSETRPKETSETIRERVHRAHAIQSKRYRGEKLLHNSVMPPSLIRKHCQLKKEARNLLKQSFDSLGLSARAHDRILKLARTIADLAGEEAIDTPHVAEAIQYRTLDRKWWE</sequence>
<dbReference type="InterPro" id="IPR027417">
    <property type="entry name" value="P-loop_NTPase"/>
</dbReference>
<dbReference type="InterPro" id="IPR000523">
    <property type="entry name" value="Mg_chelatse_chII-like_cat_dom"/>
</dbReference>
<dbReference type="Gene3D" id="3.40.50.300">
    <property type="entry name" value="P-loop containing nucleotide triphosphate hydrolases"/>
    <property type="match status" value="1"/>
</dbReference>
<keyword evidence="4" id="KW-1185">Reference proteome</keyword>